<dbReference type="PANTHER" id="PTHR45673">
    <property type="entry name" value="SERINE/THREONINE-PROTEIN PHOSPHATASE 2B CATALYTIC SUBUNIT 1-RELATED"/>
    <property type="match status" value="1"/>
</dbReference>
<comment type="similarity">
    <text evidence="1">Belongs to the PPP phosphatase family.</text>
</comment>
<keyword evidence="4" id="KW-1185">Reference proteome</keyword>
<evidence type="ECO:0000259" key="2">
    <source>
        <dbReference type="PROSITE" id="PS00125"/>
    </source>
</evidence>
<evidence type="ECO:0000313" key="4">
    <source>
        <dbReference type="Proteomes" id="UP000031668"/>
    </source>
</evidence>
<reference evidence="3 4" key="1">
    <citation type="journal article" date="2014" name="Genome Biol. Evol.">
        <title>The genome of the myxosporean Thelohanellus kitauei shows adaptations to nutrient acquisition within its fish host.</title>
        <authorList>
            <person name="Yang Y."/>
            <person name="Xiong J."/>
            <person name="Zhou Z."/>
            <person name="Huo F."/>
            <person name="Miao W."/>
            <person name="Ran C."/>
            <person name="Liu Y."/>
            <person name="Zhang J."/>
            <person name="Feng J."/>
            <person name="Wang M."/>
            <person name="Wang M."/>
            <person name="Wang L."/>
            <person name="Yao B."/>
        </authorList>
    </citation>
    <scope>NUCLEOTIDE SEQUENCE [LARGE SCALE GENOMIC DNA]</scope>
    <source>
        <strain evidence="3">Wuqing</strain>
    </source>
</reference>
<dbReference type="Pfam" id="PF00149">
    <property type="entry name" value="Metallophos"/>
    <property type="match status" value="1"/>
</dbReference>
<evidence type="ECO:0000256" key="1">
    <source>
        <dbReference type="RuleBase" id="RU004273"/>
    </source>
</evidence>
<dbReference type="OMA" id="MRANCKG"/>
<dbReference type="InterPro" id="IPR029052">
    <property type="entry name" value="Metallo-depent_PP-like"/>
</dbReference>
<dbReference type="SUPFAM" id="SSF56300">
    <property type="entry name" value="Metallo-dependent phosphatases"/>
    <property type="match status" value="1"/>
</dbReference>
<keyword evidence="1" id="KW-0378">Hydrolase</keyword>
<dbReference type="AlphaFoldDB" id="A0A0C2ISA3"/>
<evidence type="ECO:0000313" key="3">
    <source>
        <dbReference type="EMBL" id="KII68329.1"/>
    </source>
</evidence>
<dbReference type="GO" id="GO:0097720">
    <property type="term" value="P:calcineurin-mediated signaling"/>
    <property type="evidence" value="ECO:0007669"/>
    <property type="project" value="InterPro"/>
</dbReference>
<dbReference type="SMART" id="SM00156">
    <property type="entry name" value="PP2Ac"/>
    <property type="match status" value="1"/>
</dbReference>
<dbReference type="PROSITE" id="PS00125">
    <property type="entry name" value="SER_THR_PHOSPHATASE"/>
    <property type="match status" value="1"/>
</dbReference>
<dbReference type="InterPro" id="IPR006186">
    <property type="entry name" value="Ser/Thr-sp_prot-phosphatase"/>
</dbReference>
<comment type="catalytic activity">
    <reaction evidence="1">
        <text>O-phospho-L-threonyl-[protein] + H2O = L-threonyl-[protein] + phosphate</text>
        <dbReference type="Rhea" id="RHEA:47004"/>
        <dbReference type="Rhea" id="RHEA-COMP:11060"/>
        <dbReference type="Rhea" id="RHEA-COMP:11605"/>
        <dbReference type="ChEBI" id="CHEBI:15377"/>
        <dbReference type="ChEBI" id="CHEBI:30013"/>
        <dbReference type="ChEBI" id="CHEBI:43474"/>
        <dbReference type="ChEBI" id="CHEBI:61977"/>
        <dbReference type="EC" id="3.1.3.16"/>
    </reaction>
</comment>
<dbReference type="EC" id="3.1.3.16" evidence="1"/>
<name>A0A0C2ISA3_THEKT</name>
<dbReference type="PRINTS" id="PR00114">
    <property type="entry name" value="STPHPHTASE"/>
</dbReference>
<sequence>MSDVKIEVDPKIDYRTIDRIVTSVPIVNSSRATVEEVFGGENGSPDLNFIKNHLIHEGRFTDAAVSQVIKLASAILRKEPNVLQISASVAICGDVHGQFYDLIKLFDIGGNPAEHKYLFLGDYVDRGSFSTECLLYLYCHKIKYPDTFFLLRGNHECRHLTEYFTFKTECINFI</sequence>
<proteinExistence type="inferred from homology"/>
<dbReference type="Proteomes" id="UP000031668">
    <property type="component" value="Unassembled WGS sequence"/>
</dbReference>
<feature type="domain" description="Serine/threonine specific protein phosphatases" evidence="2">
    <location>
        <begin position="151"/>
        <end position="156"/>
    </location>
</feature>
<dbReference type="Gene3D" id="3.60.21.10">
    <property type="match status" value="1"/>
</dbReference>
<dbReference type="InterPro" id="IPR004843">
    <property type="entry name" value="Calcineurin-like_PHP"/>
</dbReference>
<protein>
    <recommendedName>
        <fullName evidence="1">Serine/threonine-protein phosphatase</fullName>
        <ecNumber evidence="1">3.1.3.16</ecNumber>
    </recommendedName>
</protein>
<organism evidence="3 4">
    <name type="scientific">Thelohanellus kitauei</name>
    <name type="common">Myxosporean</name>
    <dbReference type="NCBI Taxonomy" id="669202"/>
    <lineage>
        <taxon>Eukaryota</taxon>
        <taxon>Metazoa</taxon>
        <taxon>Cnidaria</taxon>
        <taxon>Myxozoa</taxon>
        <taxon>Myxosporea</taxon>
        <taxon>Bivalvulida</taxon>
        <taxon>Platysporina</taxon>
        <taxon>Myxobolidae</taxon>
        <taxon>Thelohanellus</taxon>
    </lineage>
</organism>
<dbReference type="EMBL" id="JWZT01002870">
    <property type="protein sequence ID" value="KII68329.1"/>
    <property type="molecule type" value="Genomic_DNA"/>
</dbReference>
<dbReference type="GO" id="GO:0033192">
    <property type="term" value="F:calmodulin-dependent protein phosphatase activity"/>
    <property type="evidence" value="ECO:0007669"/>
    <property type="project" value="InterPro"/>
</dbReference>
<accession>A0A0C2ISA3</accession>
<gene>
    <name evidence="3" type="ORF">RF11_06773</name>
</gene>
<dbReference type="OrthoDB" id="5593063at2759"/>
<comment type="caution">
    <text evidence="3">The sequence shown here is derived from an EMBL/GenBank/DDBJ whole genome shotgun (WGS) entry which is preliminary data.</text>
</comment>
<dbReference type="InterPro" id="IPR043360">
    <property type="entry name" value="PP2B"/>
</dbReference>